<dbReference type="Pfam" id="PF00215">
    <property type="entry name" value="OMPdecase"/>
    <property type="match status" value="1"/>
</dbReference>
<organism evidence="11">
    <name type="scientific">bioreactor metagenome</name>
    <dbReference type="NCBI Taxonomy" id="1076179"/>
    <lineage>
        <taxon>unclassified sequences</taxon>
        <taxon>metagenomes</taxon>
        <taxon>ecological metagenomes</taxon>
    </lineage>
</organism>
<feature type="domain" description="Orotidine 5'-phosphate decarboxylase" evidence="10">
    <location>
        <begin position="16"/>
        <end position="284"/>
    </location>
</feature>
<evidence type="ECO:0000256" key="4">
    <source>
        <dbReference type="ARBA" id="ARBA00021923"/>
    </source>
</evidence>
<evidence type="ECO:0000256" key="2">
    <source>
        <dbReference type="ARBA" id="ARBA00008847"/>
    </source>
</evidence>
<dbReference type="AlphaFoldDB" id="A0A645AJE2"/>
<reference evidence="11" key="1">
    <citation type="submission" date="2019-08" db="EMBL/GenBank/DDBJ databases">
        <authorList>
            <person name="Kucharzyk K."/>
            <person name="Murdoch R.W."/>
            <person name="Higgins S."/>
            <person name="Loffler F."/>
        </authorList>
    </citation>
    <scope>NUCLEOTIDE SEQUENCE</scope>
</reference>
<dbReference type="InterPro" id="IPR011995">
    <property type="entry name" value="OMPdecase_type-2"/>
</dbReference>
<keyword evidence="7 11" id="KW-0456">Lyase</keyword>
<evidence type="ECO:0000256" key="9">
    <source>
        <dbReference type="ARBA" id="ARBA00049157"/>
    </source>
</evidence>
<dbReference type="InterPro" id="IPR001754">
    <property type="entry name" value="OMPdeCOase_dom"/>
</dbReference>
<dbReference type="GO" id="GO:0006207">
    <property type="term" value="P:'de novo' pyrimidine nucleobase biosynthetic process"/>
    <property type="evidence" value="ECO:0007669"/>
    <property type="project" value="InterPro"/>
</dbReference>
<protein>
    <recommendedName>
        <fullName evidence="4">Orotidine 5'-phosphate decarboxylase</fullName>
        <ecNumber evidence="3">4.1.1.23</ecNumber>
    </recommendedName>
    <alternativeName>
        <fullName evidence="8">OMP decarboxylase</fullName>
    </alternativeName>
</protein>
<evidence type="ECO:0000259" key="10">
    <source>
        <dbReference type="SMART" id="SM00934"/>
    </source>
</evidence>
<dbReference type="GO" id="GO:0004590">
    <property type="term" value="F:orotidine-5'-phosphate decarboxylase activity"/>
    <property type="evidence" value="ECO:0007669"/>
    <property type="project" value="UniProtKB-EC"/>
</dbReference>
<dbReference type="SUPFAM" id="SSF51366">
    <property type="entry name" value="Ribulose-phoshate binding barrel"/>
    <property type="match status" value="1"/>
</dbReference>
<comment type="caution">
    <text evidence="11">The sequence shown here is derived from an EMBL/GenBank/DDBJ whole genome shotgun (WGS) entry which is preliminary data.</text>
</comment>
<dbReference type="InterPro" id="IPR013785">
    <property type="entry name" value="Aldolase_TIM"/>
</dbReference>
<dbReference type="Gene3D" id="3.20.20.70">
    <property type="entry name" value="Aldolase class I"/>
    <property type="match status" value="1"/>
</dbReference>
<accession>A0A645AJE2</accession>
<comment type="pathway">
    <text evidence="1">Pyrimidine metabolism; UMP biosynthesis via de novo pathway; UMP from orotate: step 2/2.</text>
</comment>
<dbReference type="UniPathway" id="UPA00070">
    <property type="reaction ID" value="UER00120"/>
</dbReference>
<keyword evidence="6" id="KW-0665">Pyrimidine biosynthesis</keyword>
<evidence type="ECO:0000256" key="6">
    <source>
        <dbReference type="ARBA" id="ARBA00022975"/>
    </source>
</evidence>
<dbReference type="PANTHER" id="PTHR43375">
    <property type="entry name" value="OROTIDINE 5'-PHOSPHATE DECARBOXYLASE"/>
    <property type="match status" value="1"/>
</dbReference>
<evidence type="ECO:0000256" key="3">
    <source>
        <dbReference type="ARBA" id="ARBA00012321"/>
    </source>
</evidence>
<name>A0A645AJE2_9ZZZZ</name>
<sequence>MSIDKLIDAVIERNNPTVLGLDPRLSYIPPHIFDTAREKNPEPFAAAAAAILAFNRGLIDALCDIVPAVKPQSACYEQFRYEGVKAYYDTIAYAKSRGMYVIGDVKRSDIGSTCECYASAHIGTVDLFGQRLPVFDADAMTVNPYLGSDGLTPFLVDGKMIFFLGKTSNPSAGELQDRDMEGKPLYRAVADLVLKHGKDRIGKYGYSEVGAVVGATYPAQLTELRAAMPQTFFLVPGYGAQGGGAADVAAAFDKNGFGAIVNSSRGIMAAWQKEGAPEKDFAAAARREALRMRDDLRRHII</sequence>
<proteinExistence type="inferred from homology"/>
<evidence type="ECO:0000256" key="7">
    <source>
        <dbReference type="ARBA" id="ARBA00023239"/>
    </source>
</evidence>
<evidence type="ECO:0000256" key="5">
    <source>
        <dbReference type="ARBA" id="ARBA00022793"/>
    </source>
</evidence>
<comment type="similarity">
    <text evidence="2">Belongs to the OMP decarboxylase family. Type 2 subfamily.</text>
</comment>
<dbReference type="EMBL" id="VSSQ01014152">
    <property type="protein sequence ID" value="MPM53056.1"/>
    <property type="molecule type" value="Genomic_DNA"/>
</dbReference>
<dbReference type="GO" id="GO:0044205">
    <property type="term" value="P:'de novo' UMP biosynthetic process"/>
    <property type="evidence" value="ECO:0007669"/>
    <property type="project" value="UniProtKB-UniPathway"/>
</dbReference>
<dbReference type="CDD" id="cd04725">
    <property type="entry name" value="OMP_decarboxylase_like"/>
    <property type="match status" value="1"/>
</dbReference>
<comment type="catalytic activity">
    <reaction evidence="9">
        <text>orotidine 5'-phosphate + H(+) = UMP + CO2</text>
        <dbReference type="Rhea" id="RHEA:11596"/>
        <dbReference type="ChEBI" id="CHEBI:15378"/>
        <dbReference type="ChEBI" id="CHEBI:16526"/>
        <dbReference type="ChEBI" id="CHEBI:57538"/>
        <dbReference type="ChEBI" id="CHEBI:57865"/>
        <dbReference type="EC" id="4.1.1.23"/>
    </reaction>
</comment>
<dbReference type="NCBIfam" id="TIGR02127">
    <property type="entry name" value="pyrF_sub2"/>
    <property type="match status" value="1"/>
</dbReference>
<evidence type="ECO:0000313" key="11">
    <source>
        <dbReference type="EMBL" id="MPM53056.1"/>
    </source>
</evidence>
<dbReference type="EC" id="4.1.1.23" evidence="3"/>
<keyword evidence="5" id="KW-0210">Decarboxylase</keyword>
<dbReference type="PANTHER" id="PTHR43375:SF1">
    <property type="entry name" value="OROTIDINE 5'-PHOSPHATE DECARBOXYLASE"/>
    <property type="match status" value="1"/>
</dbReference>
<evidence type="ECO:0000256" key="8">
    <source>
        <dbReference type="ARBA" id="ARBA00033428"/>
    </source>
</evidence>
<dbReference type="HAMAP" id="MF_01215">
    <property type="entry name" value="OMPdecase_type2"/>
    <property type="match status" value="1"/>
</dbReference>
<gene>
    <name evidence="11" type="primary">pyrF_30</name>
    <name evidence="11" type="ORF">SDC9_99820</name>
</gene>
<dbReference type="InterPro" id="IPR011060">
    <property type="entry name" value="RibuloseP-bd_barrel"/>
</dbReference>
<evidence type="ECO:0000256" key="1">
    <source>
        <dbReference type="ARBA" id="ARBA00004861"/>
    </source>
</evidence>
<dbReference type="SMART" id="SM00934">
    <property type="entry name" value="OMPdecase"/>
    <property type="match status" value="1"/>
</dbReference>